<dbReference type="EMBL" id="JACIDC010000002">
    <property type="protein sequence ID" value="MBB4039137.1"/>
    <property type="molecule type" value="Genomic_DNA"/>
</dbReference>
<comment type="caution">
    <text evidence="2">The sequence shown here is derived from an EMBL/GenBank/DDBJ whole genome shotgun (WGS) entry which is preliminary data.</text>
</comment>
<evidence type="ECO:0000313" key="2">
    <source>
        <dbReference type="EMBL" id="MBB4039137.1"/>
    </source>
</evidence>
<dbReference type="Proteomes" id="UP000519439">
    <property type="component" value="Unassembled WGS sequence"/>
</dbReference>
<evidence type="ECO:0000313" key="3">
    <source>
        <dbReference type="Proteomes" id="UP000519439"/>
    </source>
</evidence>
<dbReference type="AlphaFoldDB" id="A0A7W6N6Z9"/>
<organism evidence="2 3">
    <name type="scientific">Microvirga flocculans</name>
    <dbReference type="NCBI Taxonomy" id="217168"/>
    <lineage>
        <taxon>Bacteria</taxon>
        <taxon>Pseudomonadati</taxon>
        <taxon>Pseudomonadota</taxon>
        <taxon>Alphaproteobacteria</taxon>
        <taxon>Hyphomicrobiales</taxon>
        <taxon>Methylobacteriaceae</taxon>
        <taxon>Microvirga</taxon>
    </lineage>
</organism>
<dbReference type="RefSeq" id="WP_035458632.1">
    <property type="nucleotide sequence ID" value="NZ_JACIDC010000002.1"/>
</dbReference>
<sequence>MAKVNATDALALNPQTRKVLRHLERNGSLSLFGGFSLGVTRLAARIHELRKAGFNIHTQMVPSGDTHYAVYHLVPRV</sequence>
<feature type="domain" description="Winged helix-turn-helix" evidence="1">
    <location>
        <begin position="14"/>
        <end position="74"/>
    </location>
</feature>
<dbReference type="Pfam" id="PF14090">
    <property type="entry name" value="HTH_39"/>
    <property type="match status" value="1"/>
</dbReference>
<keyword evidence="3" id="KW-1185">Reference proteome</keyword>
<gene>
    <name evidence="2" type="ORF">GGR34_000772</name>
</gene>
<name>A0A7W6N6Z9_9HYPH</name>
<proteinExistence type="predicted"/>
<protein>
    <recommendedName>
        <fullName evidence="1">Winged helix-turn-helix domain-containing protein</fullName>
    </recommendedName>
</protein>
<evidence type="ECO:0000259" key="1">
    <source>
        <dbReference type="Pfam" id="PF14090"/>
    </source>
</evidence>
<reference evidence="2 3" key="1">
    <citation type="submission" date="2020-08" db="EMBL/GenBank/DDBJ databases">
        <title>Genomic Encyclopedia of Type Strains, Phase IV (KMG-IV): sequencing the most valuable type-strain genomes for metagenomic binning, comparative biology and taxonomic classification.</title>
        <authorList>
            <person name="Goeker M."/>
        </authorList>
    </citation>
    <scope>NUCLEOTIDE SEQUENCE [LARGE SCALE GENOMIC DNA]</scope>
    <source>
        <strain evidence="2 3">DSM 15743</strain>
    </source>
</reference>
<accession>A0A7W6N6Z9</accession>
<dbReference type="InterPro" id="IPR055245">
    <property type="entry name" value="HTH_proteobacteria"/>
</dbReference>